<dbReference type="CDD" id="cd24049">
    <property type="entry name" value="ASKHA_NBD_PilM"/>
    <property type="match status" value="1"/>
</dbReference>
<dbReference type="InterPro" id="IPR005883">
    <property type="entry name" value="PilM"/>
</dbReference>
<dbReference type="Proteomes" id="UP001218638">
    <property type="component" value="Chromosome"/>
</dbReference>
<organism evidence="2 3">
    <name type="scientific">Synoicihabitans lomoniglobus</name>
    <dbReference type="NCBI Taxonomy" id="2909285"/>
    <lineage>
        <taxon>Bacteria</taxon>
        <taxon>Pseudomonadati</taxon>
        <taxon>Verrucomicrobiota</taxon>
        <taxon>Opitutia</taxon>
        <taxon>Opitutales</taxon>
        <taxon>Opitutaceae</taxon>
        <taxon>Synoicihabitans</taxon>
    </lineage>
</organism>
<sequence length="558" mass="59555">MKFLQRPKSPRRLRVLEIGATHVSGGIFVPDGQGGVTCERRETVELTDAIEGGGDTSTDLDRALAVLKTSLGGGPVHLVLPGHLALTKAVRLPAAVAAQRDKLIAFEARQNIPYDLDEVCWDHQLLAETPAEIVVLIAAAKIDAVTAFTSPIGAAGFEPVTVQPAGIALERAYRSTLAGGATEPVLLVGIGARSTHLVFIEGEAYHLRTLALAGHTITRGIAQALDQSFAEAEQLKRQVLGGVVTLPPESPAGRAVQAAVDAFGARLILEISRSLVTHKRQNGGTDPTRVILTGGGARVPGLAEKLTAKLQRPVEPLGLSEGTAELWGGAVAAAGKSKVVNLLPAALVKTQLARGRRPRWIAAAAMLILALALPGIHFQRLAAARAEAATNLGRSITPHYVWQDQIRRDETRLDQIEHEIKILQQLLSSQAGWTRFLVDLQTRMGAVEDVWFERLQVLPPATNGRGASLRAAPPEMSDPDALPAMPDPIKLRVSGRLLDRENPLSRVSQAAFEQATMLLGSLVESPFVLQTEGERFDAADPGILRFDFTLIINPAAGL</sequence>
<dbReference type="PANTHER" id="PTHR32432">
    <property type="entry name" value="CELL DIVISION PROTEIN FTSA-RELATED"/>
    <property type="match status" value="1"/>
</dbReference>
<dbReference type="Gene3D" id="3.30.1490.300">
    <property type="match status" value="1"/>
</dbReference>
<accession>A0AAF0CRC9</accession>
<proteinExistence type="predicted"/>
<dbReference type="Pfam" id="PF11104">
    <property type="entry name" value="PilM_2"/>
    <property type="match status" value="1"/>
</dbReference>
<gene>
    <name evidence="2" type="primary">pilM</name>
    <name evidence="2" type="ORF">PXH66_07265</name>
</gene>
<dbReference type="InterPro" id="IPR043129">
    <property type="entry name" value="ATPase_NBD"/>
</dbReference>
<dbReference type="RefSeq" id="WP_330927996.1">
    <property type="nucleotide sequence ID" value="NZ_CP119075.1"/>
</dbReference>
<dbReference type="KEGG" id="slom:PXH66_07265"/>
<keyword evidence="3" id="KW-1185">Reference proteome</keyword>
<reference evidence="2" key="1">
    <citation type="submission" date="2023-03" db="EMBL/GenBank/DDBJ databases">
        <title>Lomoglobus Profundus gen. nov., sp. nov., a novel member of the phylum Verrucomicrobia, isolated from deep-marine sediment of South China Sea.</title>
        <authorList>
            <person name="Ahmad T."/>
            <person name="Ishaq S.E."/>
            <person name="Wang F."/>
        </authorList>
    </citation>
    <scope>NUCLEOTIDE SEQUENCE</scope>
    <source>
        <strain evidence="2">LMO-M01</strain>
    </source>
</reference>
<name>A0AAF0CRC9_9BACT</name>
<dbReference type="SUPFAM" id="SSF53067">
    <property type="entry name" value="Actin-like ATPase domain"/>
    <property type="match status" value="2"/>
</dbReference>
<feature type="region of interest" description="Disordered" evidence="1">
    <location>
        <begin position="463"/>
        <end position="485"/>
    </location>
</feature>
<dbReference type="AlphaFoldDB" id="A0AAF0CRC9"/>
<dbReference type="PANTHER" id="PTHR32432:SF3">
    <property type="entry name" value="ETHANOLAMINE UTILIZATION PROTEIN EUTJ"/>
    <property type="match status" value="1"/>
</dbReference>
<dbReference type="Gene3D" id="3.30.420.40">
    <property type="match status" value="1"/>
</dbReference>
<evidence type="ECO:0000256" key="1">
    <source>
        <dbReference type="SAM" id="MobiDB-lite"/>
    </source>
</evidence>
<dbReference type="EMBL" id="CP119075">
    <property type="protein sequence ID" value="WED66648.1"/>
    <property type="molecule type" value="Genomic_DNA"/>
</dbReference>
<protein>
    <submittedName>
        <fullName evidence="2">Pilus assembly protein PilM</fullName>
    </submittedName>
</protein>
<evidence type="ECO:0000313" key="3">
    <source>
        <dbReference type="Proteomes" id="UP001218638"/>
    </source>
</evidence>
<dbReference type="InterPro" id="IPR050696">
    <property type="entry name" value="FtsA/MreB"/>
</dbReference>
<evidence type="ECO:0000313" key="2">
    <source>
        <dbReference type="EMBL" id="WED66648.1"/>
    </source>
</evidence>